<dbReference type="RefSeq" id="WP_153664175.1">
    <property type="nucleotide sequence ID" value="NZ_JAAIKR010000010.1"/>
</dbReference>
<accession>A0ABS5I5H7</accession>
<dbReference type="PROSITE" id="PS00688">
    <property type="entry name" value="SIGMA54_INTERACT_3"/>
    <property type="match status" value="1"/>
</dbReference>
<dbReference type="InterPro" id="IPR003018">
    <property type="entry name" value="GAF"/>
</dbReference>
<evidence type="ECO:0000313" key="7">
    <source>
        <dbReference type="EMBL" id="MBR9728570.1"/>
    </source>
</evidence>
<dbReference type="Gene3D" id="1.10.8.60">
    <property type="match status" value="1"/>
</dbReference>
<reference evidence="7 8" key="1">
    <citation type="submission" date="2020-02" db="EMBL/GenBank/DDBJ databases">
        <title>Shewanella WXL01 sp. nov., a marine bacterium isolated from green algae in Luhuitou Fringing Reef (Northern South China Sea).</title>
        <authorList>
            <person name="Wang X."/>
        </authorList>
    </citation>
    <scope>NUCLEOTIDE SEQUENCE [LARGE SCALE GENOMIC DNA]</scope>
    <source>
        <strain evidence="7 8">MCCC 1A01895</strain>
    </source>
</reference>
<feature type="domain" description="Sigma-54 factor interaction" evidence="6">
    <location>
        <begin position="191"/>
        <end position="420"/>
    </location>
</feature>
<proteinExistence type="predicted"/>
<evidence type="ECO:0000259" key="6">
    <source>
        <dbReference type="PROSITE" id="PS50045"/>
    </source>
</evidence>
<dbReference type="InterPro" id="IPR009057">
    <property type="entry name" value="Homeodomain-like_sf"/>
</dbReference>
<dbReference type="Pfam" id="PF00158">
    <property type="entry name" value="Sigma54_activat"/>
    <property type="match status" value="1"/>
</dbReference>
<keyword evidence="2" id="KW-0067">ATP-binding</keyword>
<dbReference type="PROSITE" id="PS00675">
    <property type="entry name" value="SIGMA54_INTERACT_1"/>
    <property type="match status" value="1"/>
</dbReference>
<dbReference type="CDD" id="cd00009">
    <property type="entry name" value="AAA"/>
    <property type="match status" value="1"/>
</dbReference>
<dbReference type="InterPro" id="IPR003593">
    <property type="entry name" value="AAA+_ATPase"/>
</dbReference>
<dbReference type="PANTHER" id="PTHR32071">
    <property type="entry name" value="TRANSCRIPTIONAL REGULATORY PROTEIN"/>
    <property type="match status" value="1"/>
</dbReference>
<dbReference type="SUPFAM" id="SSF55781">
    <property type="entry name" value="GAF domain-like"/>
    <property type="match status" value="1"/>
</dbReference>
<dbReference type="InterPro" id="IPR058031">
    <property type="entry name" value="AAA_lid_NorR"/>
</dbReference>
<keyword evidence="3" id="KW-0805">Transcription regulation</keyword>
<evidence type="ECO:0000256" key="5">
    <source>
        <dbReference type="ARBA" id="ARBA00023163"/>
    </source>
</evidence>
<evidence type="ECO:0000256" key="4">
    <source>
        <dbReference type="ARBA" id="ARBA00023125"/>
    </source>
</evidence>
<dbReference type="Gene3D" id="1.10.10.60">
    <property type="entry name" value="Homeodomain-like"/>
    <property type="match status" value="1"/>
</dbReference>
<gene>
    <name evidence="7" type="primary">norR</name>
    <name evidence="7" type="ORF">G3R48_11340</name>
</gene>
<dbReference type="EMBL" id="JAAIKR010000010">
    <property type="protein sequence ID" value="MBR9728570.1"/>
    <property type="molecule type" value="Genomic_DNA"/>
</dbReference>
<dbReference type="InterPro" id="IPR002078">
    <property type="entry name" value="Sigma_54_int"/>
</dbReference>
<dbReference type="InterPro" id="IPR029016">
    <property type="entry name" value="GAF-like_dom_sf"/>
</dbReference>
<evidence type="ECO:0000256" key="2">
    <source>
        <dbReference type="ARBA" id="ARBA00022840"/>
    </source>
</evidence>
<name>A0ABS5I5H7_9GAMM</name>
<dbReference type="SMART" id="SM00382">
    <property type="entry name" value="AAA"/>
    <property type="match status" value="1"/>
</dbReference>
<keyword evidence="1" id="KW-0547">Nucleotide-binding</keyword>
<sequence>MISLMTQWQQITQDLHSGLTSPDRFDRLLATIRQVLNCDASALLVYQDQQFTPLAINGLATEVLGRRFVINAHPRLEAIARAGDVVRFPADSDLADPYDGLIPNLHDSLHVHSCIGLPLLIDDSLIGAITIDAFDPGQFDSLRNEDLRFISALAASGLHTALLIERLEKQTHLASVHPGAMASHTHRPQEMIGQSNNMLALKEQINAVANTDLTVLIMGETGVGKELVASAIHHQSPRANQQLVYLNCAALPESVAESELFGHVKGAFTGAISHRKGKFEQADGGSLFLDEIGELSLSLQAKLLRALQYGDIQRVGDDRHITVNVRIVAATNRHMANEVKAGRFRADLYHRLSVFPIAVPPLRQRDDDAVLLAGFFAERMREKLHIDTIRLSDTLINQIRHYPWPGNIRELEHVISRAAVIAKSSQTNTMNVSTTQAPLSITLSSQHLNLPEQKNSEINHVDAKGNNLLAHGELMPESLDTSPLTVDVSNKLAFKQATQAFQKQLIEQRYQQQQQNWAATARDLGLDTGNLHRLAKRLGIK</sequence>
<protein>
    <submittedName>
        <fullName evidence="7">Nitric oxide reductase transcriptional regulator NorR</fullName>
    </submittedName>
</protein>
<evidence type="ECO:0000256" key="3">
    <source>
        <dbReference type="ARBA" id="ARBA00023015"/>
    </source>
</evidence>
<keyword evidence="4" id="KW-0238">DNA-binding</keyword>
<dbReference type="Gene3D" id="3.40.50.300">
    <property type="entry name" value="P-loop containing nucleotide triphosphate hydrolases"/>
    <property type="match status" value="1"/>
</dbReference>
<dbReference type="Pfam" id="PF01590">
    <property type="entry name" value="GAF"/>
    <property type="match status" value="1"/>
</dbReference>
<dbReference type="PROSITE" id="PS00676">
    <property type="entry name" value="SIGMA54_INTERACT_2"/>
    <property type="match status" value="1"/>
</dbReference>
<dbReference type="Pfam" id="PF25601">
    <property type="entry name" value="AAA_lid_14"/>
    <property type="match status" value="1"/>
</dbReference>
<dbReference type="InterPro" id="IPR025662">
    <property type="entry name" value="Sigma_54_int_dom_ATP-bd_1"/>
</dbReference>
<dbReference type="NCBIfam" id="NF003451">
    <property type="entry name" value="PRK05022.1"/>
    <property type="match status" value="1"/>
</dbReference>
<dbReference type="PROSITE" id="PS50045">
    <property type="entry name" value="SIGMA54_INTERACT_4"/>
    <property type="match status" value="1"/>
</dbReference>
<dbReference type="Proteomes" id="UP000811844">
    <property type="component" value="Unassembled WGS sequence"/>
</dbReference>
<comment type="caution">
    <text evidence="7">The sequence shown here is derived from an EMBL/GenBank/DDBJ whole genome shotgun (WGS) entry which is preliminary data.</text>
</comment>
<dbReference type="InterPro" id="IPR025944">
    <property type="entry name" value="Sigma_54_int_dom_CS"/>
</dbReference>
<evidence type="ECO:0000313" key="8">
    <source>
        <dbReference type="Proteomes" id="UP000811844"/>
    </source>
</evidence>
<keyword evidence="8" id="KW-1185">Reference proteome</keyword>
<evidence type="ECO:0000256" key="1">
    <source>
        <dbReference type="ARBA" id="ARBA00022741"/>
    </source>
</evidence>
<keyword evidence="5" id="KW-0804">Transcription</keyword>
<dbReference type="Gene3D" id="3.30.450.40">
    <property type="match status" value="1"/>
</dbReference>
<dbReference type="InterPro" id="IPR027417">
    <property type="entry name" value="P-loop_NTPase"/>
</dbReference>
<organism evidence="7 8">
    <name type="scientific">Shewanella intestini</name>
    <dbReference type="NCBI Taxonomy" id="2017544"/>
    <lineage>
        <taxon>Bacteria</taxon>
        <taxon>Pseudomonadati</taxon>
        <taxon>Pseudomonadota</taxon>
        <taxon>Gammaproteobacteria</taxon>
        <taxon>Alteromonadales</taxon>
        <taxon>Shewanellaceae</taxon>
        <taxon>Shewanella</taxon>
    </lineage>
</organism>
<dbReference type="PANTHER" id="PTHR32071:SF35">
    <property type="entry name" value="ANAEROBIC NITRIC OXIDE REDUCTASE TRANSCRIPTION REGULATOR NORR"/>
    <property type="match status" value="1"/>
</dbReference>
<dbReference type="SUPFAM" id="SSF46689">
    <property type="entry name" value="Homeodomain-like"/>
    <property type="match status" value="1"/>
</dbReference>
<dbReference type="SMART" id="SM00065">
    <property type="entry name" value="GAF"/>
    <property type="match status" value="1"/>
</dbReference>
<dbReference type="SUPFAM" id="SSF52540">
    <property type="entry name" value="P-loop containing nucleoside triphosphate hydrolases"/>
    <property type="match status" value="1"/>
</dbReference>
<dbReference type="InterPro" id="IPR025943">
    <property type="entry name" value="Sigma_54_int_dom_ATP-bd_2"/>
</dbReference>